<dbReference type="FunFam" id="3.30.70.360:FF:000001">
    <property type="entry name" value="N-acetyldiaminopimelate deacetylase"/>
    <property type="match status" value="1"/>
</dbReference>
<feature type="domain" description="Peptidase M20 dimerisation" evidence="3">
    <location>
        <begin position="237"/>
        <end position="331"/>
    </location>
</feature>
<dbReference type="InterPro" id="IPR017439">
    <property type="entry name" value="Amidohydrolase"/>
</dbReference>
<comment type="cofactor">
    <cofactor evidence="2">
        <name>Mn(2+)</name>
        <dbReference type="ChEBI" id="CHEBI:29035"/>
    </cofactor>
    <text evidence="2">The Mn(2+) ion enhances activity.</text>
</comment>
<dbReference type="Gene3D" id="3.40.630.10">
    <property type="entry name" value="Zn peptidases"/>
    <property type="match status" value="1"/>
</dbReference>
<evidence type="ECO:0000256" key="1">
    <source>
        <dbReference type="ARBA" id="ARBA00022801"/>
    </source>
</evidence>
<keyword evidence="1 4" id="KW-0378">Hydrolase</keyword>
<keyword evidence="2" id="KW-0464">Manganese</keyword>
<dbReference type="SUPFAM" id="SSF53187">
    <property type="entry name" value="Zn-dependent exopeptidases"/>
    <property type="match status" value="1"/>
</dbReference>
<keyword evidence="5" id="KW-1185">Reference proteome</keyword>
<dbReference type="PANTHER" id="PTHR11014:SF63">
    <property type="entry name" value="METALLOPEPTIDASE, PUTATIVE (AFU_ORTHOLOGUE AFUA_6G09600)-RELATED"/>
    <property type="match status" value="1"/>
</dbReference>
<protein>
    <submittedName>
        <fullName evidence="4">Hippurate hydrolase</fullName>
    </submittedName>
</protein>
<dbReference type="PIRSF" id="PIRSF005962">
    <property type="entry name" value="Pept_M20D_amidohydro"/>
    <property type="match status" value="1"/>
</dbReference>
<accession>A0A1M6UZA7</accession>
<dbReference type="EMBL" id="FRBN01000001">
    <property type="protein sequence ID" value="SHK74484.1"/>
    <property type="molecule type" value="Genomic_DNA"/>
</dbReference>
<evidence type="ECO:0000313" key="5">
    <source>
        <dbReference type="Proteomes" id="UP000184191"/>
    </source>
</evidence>
<dbReference type="InterPro" id="IPR002933">
    <property type="entry name" value="Peptidase_M20"/>
</dbReference>
<evidence type="ECO:0000313" key="4">
    <source>
        <dbReference type="EMBL" id="SHK74484.1"/>
    </source>
</evidence>
<gene>
    <name evidence="4" type="ORF">SAMN05444414_1015</name>
</gene>
<feature type="binding site" evidence="2">
    <location>
        <position position="152"/>
    </location>
    <ligand>
        <name>Mn(2+)</name>
        <dbReference type="ChEBI" id="CHEBI:29035"/>
        <label>2</label>
    </ligand>
</feature>
<dbReference type="GO" id="GO:0046872">
    <property type="term" value="F:metal ion binding"/>
    <property type="evidence" value="ECO:0007669"/>
    <property type="project" value="UniProtKB-KW"/>
</dbReference>
<feature type="binding site" evidence="2">
    <location>
        <position position="213"/>
    </location>
    <ligand>
        <name>Mn(2+)</name>
        <dbReference type="ChEBI" id="CHEBI:29035"/>
        <label>2</label>
    </ligand>
</feature>
<dbReference type="AlphaFoldDB" id="A0A1M6UZA7"/>
<dbReference type="GO" id="GO:0050118">
    <property type="term" value="F:N-acetyldiaminopimelate deacetylase activity"/>
    <property type="evidence" value="ECO:0007669"/>
    <property type="project" value="UniProtKB-ARBA"/>
</dbReference>
<dbReference type="Proteomes" id="UP000184191">
    <property type="component" value="Unassembled WGS sequence"/>
</dbReference>
<dbReference type="GO" id="GO:0019877">
    <property type="term" value="P:diaminopimelate biosynthetic process"/>
    <property type="evidence" value="ECO:0007669"/>
    <property type="project" value="UniProtKB-ARBA"/>
</dbReference>
<dbReference type="PANTHER" id="PTHR11014">
    <property type="entry name" value="PEPTIDASE M20 FAMILY MEMBER"/>
    <property type="match status" value="1"/>
</dbReference>
<dbReference type="SUPFAM" id="SSF55031">
    <property type="entry name" value="Bacterial exopeptidase dimerisation domain"/>
    <property type="match status" value="1"/>
</dbReference>
<dbReference type="NCBIfam" id="TIGR01891">
    <property type="entry name" value="amidohydrolases"/>
    <property type="match status" value="1"/>
</dbReference>
<reference evidence="5" key="1">
    <citation type="submission" date="2016-11" db="EMBL/GenBank/DDBJ databases">
        <authorList>
            <person name="Varghese N."/>
            <person name="Submissions S."/>
        </authorList>
    </citation>
    <scope>NUCLEOTIDE SEQUENCE [LARGE SCALE GENOMIC DNA]</scope>
    <source>
        <strain evidence="5">DSM 29327</strain>
    </source>
</reference>
<proteinExistence type="predicted"/>
<dbReference type="CDD" id="cd05666">
    <property type="entry name" value="M20_Acy1-like"/>
    <property type="match status" value="1"/>
</dbReference>
<organism evidence="4 5">
    <name type="scientific">Roseovarius marisflavi</name>
    <dbReference type="NCBI Taxonomy" id="1054996"/>
    <lineage>
        <taxon>Bacteria</taxon>
        <taxon>Pseudomonadati</taxon>
        <taxon>Pseudomonadota</taxon>
        <taxon>Alphaproteobacteria</taxon>
        <taxon>Rhodobacterales</taxon>
        <taxon>Roseobacteraceae</taxon>
        <taxon>Roseovarius</taxon>
    </lineage>
</organism>
<dbReference type="InterPro" id="IPR011650">
    <property type="entry name" value="Peptidase_M20_dimer"/>
</dbReference>
<keyword evidence="2" id="KW-0479">Metal-binding</keyword>
<evidence type="ECO:0000256" key="2">
    <source>
        <dbReference type="PIRSR" id="PIRSR005962-1"/>
    </source>
</evidence>
<dbReference type="STRING" id="1054996.SAMN05444414_1015"/>
<feature type="binding site" evidence="2">
    <location>
        <position position="406"/>
    </location>
    <ligand>
        <name>Mn(2+)</name>
        <dbReference type="ChEBI" id="CHEBI:29035"/>
        <label>2</label>
    </ligand>
</feature>
<sequence>MGASRDPYPTLAQMYMAKCPQGTGRPCRCGVIAPRCATNSMRHQETCAMPVKNRFAELHDEITAVRRDIHAHPEILYETHRTSALVAERLRAFGCDEVVTGIGRTGVVGVIKGKSTGSGKVVGLRADMDALPIHEATGVEYASKTPGAMHACGHDGHTAMLLGAAQYLVETRNFDGTAVVIFQPAEEGGAGAREMCEDGLMERFGVQEVYGMHNWPGQPLGSFAIRPGSFFAATDQFDIELTGKGGHAAKPHETVDTTVMAAHMVTMLQTIASRNADPVDQVVVSVTSFQTSSNAFNVIPQKVHLKGTVRSMSTGMRDLAEQRLKAIAKSVASGFGGRAEVSYYRGYPVMVNHEEQTDFAASVAQKVSGACNEAPLVMGGEDFAFMLEERPGAYILIGNGDTAMVHSPDYNFNDEAIPVGCSWWAGIVEDRMPATH</sequence>
<dbReference type="Pfam" id="PF01546">
    <property type="entry name" value="Peptidase_M20"/>
    <property type="match status" value="1"/>
</dbReference>
<evidence type="ECO:0000259" key="3">
    <source>
        <dbReference type="Pfam" id="PF07687"/>
    </source>
</evidence>
<dbReference type="Gene3D" id="3.30.70.360">
    <property type="match status" value="1"/>
</dbReference>
<dbReference type="Pfam" id="PF07687">
    <property type="entry name" value="M20_dimer"/>
    <property type="match status" value="1"/>
</dbReference>
<name>A0A1M6UZA7_9RHOB</name>
<feature type="binding site" evidence="2">
    <location>
        <position position="187"/>
    </location>
    <ligand>
        <name>Mn(2+)</name>
        <dbReference type="ChEBI" id="CHEBI:29035"/>
        <label>2</label>
    </ligand>
</feature>
<dbReference type="InterPro" id="IPR036264">
    <property type="entry name" value="Bact_exopeptidase_dim_dom"/>
</dbReference>
<feature type="binding site" evidence="2">
    <location>
        <position position="154"/>
    </location>
    <ligand>
        <name>Mn(2+)</name>
        <dbReference type="ChEBI" id="CHEBI:29035"/>
        <label>2</label>
    </ligand>
</feature>